<protein>
    <submittedName>
        <fullName evidence="2">Uncharacterized protein</fullName>
    </submittedName>
</protein>
<dbReference type="Proteomes" id="UP000596742">
    <property type="component" value="Unassembled WGS sequence"/>
</dbReference>
<feature type="compositionally biased region" description="Basic and acidic residues" evidence="1">
    <location>
        <begin position="125"/>
        <end position="144"/>
    </location>
</feature>
<dbReference type="EMBL" id="UYJE01009844">
    <property type="protein sequence ID" value="VDI77472.1"/>
    <property type="molecule type" value="Genomic_DNA"/>
</dbReference>
<dbReference type="Pfam" id="PF14473">
    <property type="entry name" value="RD3"/>
    <property type="match status" value="1"/>
</dbReference>
<sequence length="388" mass="43720">MASQLLDVFNYSFESEEQIEHSSKDENNVVVDSLKTETNYNVFKTEESGSQIDKRIESKDPKEEISDGKDLDILEADNVIASPLQKVSISIESEDQLVLTGKEENNVDAKYIIDELNYDMAKLKESDNQKEDKPEFADKREATGSRKRYHSENNEDGNMIASPLQNMFKLVSDEQLQNATKEEKTVVAECLIAELNYNMIKLKKSDSQKDKSIESEKTKQVSGDSSDGIMSVKRYLEVNFPTNTHVLENHNKNTSTKELFGANGENVKREPNVDYTWLKSSSANDIAMSQLENKALQKVIGQVKQEDCNKILALFRNSVQDKGIQQASELPSLLMESAFQVLEKKRSEDVLLVDLLPTIIRNSSEGSNSAKEDHASTSDDQPTTNDRD</sequence>
<reference evidence="2" key="1">
    <citation type="submission" date="2018-11" db="EMBL/GenBank/DDBJ databases">
        <authorList>
            <person name="Alioto T."/>
            <person name="Alioto T."/>
        </authorList>
    </citation>
    <scope>NUCLEOTIDE SEQUENCE</scope>
</reference>
<evidence type="ECO:0000256" key="1">
    <source>
        <dbReference type="SAM" id="MobiDB-lite"/>
    </source>
</evidence>
<accession>A0A8B6HB24</accession>
<feature type="compositionally biased region" description="Basic and acidic residues" evidence="1">
    <location>
        <begin position="204"/>
        <end position="219"/>
    </location>
</feature>
<dbReference type="AlphaFoldDB" id="A0A8B6HB24"/>
<comment type="caution">
    <text evidence="2">The sequence shown here is derived from an EMBL/GenBank/DDBJ whole genome shotgun (WGS) entry which is preliminary data.</text>
</comment>
<evidence type="ECO:0000313" key="2">
    <source>
        <dbReference type="EMBL" id="VDI77472.1"/>
    </source>
</evidence>
<proteinExistence type="predicted"/>
<feature type="compositionally biased region" description="Polar residues" evidence="1">
    <location>
        <begin position="378"/>
        <end position="388"/>
    </location>
</feature>
<name>A0A8B6HB24_MYTGA</name>
<feature type="region of interest" description="Disordered" evidence="1">
    <location>
        <begin position="204"/>
        <end position="226"/>
    </location>
</feature>
<keyword evidence="3" id="KW-1185">Reference proteome</keyword>
<gene>
    <name evidence="2" type="ORF">MGAL_10B087935</name>
</gene>
<dbReference type="InterPro" id="IPR028092">
    <property type="entry name" value="RD3"/>
</dbReference>
<feature type="region of interest" description="Disordered" evidence="1">
    <location>
        <begin position="125"/>
        <end position="159"/>
    </location>
</feature>
<evidence type="ECO:0000313" key="3">
    <source>
        <dbReference type="Proteomes" id="UP000596742"/>
    </source>
</evidence>
<organism evidence="2 3">
    <name type="scientific">Mytilus galloprovincialis</name>
    <name type="common">Mediterranean mussel</name>
    <dbReference type="NCBI Taxonomy" id="29158"/>
    <lineage>
        <taxon>Eukaryota</taxon>
        <taxon>Metazoa</taxon>
        <taxon>Spiralia</taxon>
        <taxon>Lophotrochozoa</taxon>
        <taxon>Mollusca</taxon>
        <taxon>Bivalvia</taxon>
        <taxon>Autobranchia</taxon>
        <taxon>Pteriomorphia</taxon>
        <taxon>Mytilida</taxon>
        <taxon>Mytiloidea</taxon>
        <taxon>Mytilidae</taxon>
        <taxon>Mytilinae</taxon>
        <taxon>Mytilus</taxon>
    </lineage>
</organism>
<dbReference type="OrthoDB" id="6114910at2759"/>
<feature type="region of interest" description="Disordered" evidence="1">
    <location>
        <begin position="362"/>
        <end position="388"/>
    </location>
</feature>